<proteinExistence type="predicted"/>
<sequence length="278" mass="32764">MRTHGVYIPSDYYRELKFKKNNRTKARAFMEYYDDNDMGEHNSVRFYAKSWGVAIGTAHGWIDDFKIEIDKYYATRQLKNDEHYSYAKNQNEHFEQNQVNKIELTNNDNIEIVKSNTEQNEQNQMNKGLTASLSNNINADSNESADENLDSKKKSYSANFEILWNRYDKKTSNKGRSQTIYNKKWKTTDIKIMLEAIDKYKSSIDLTYLKDFDGFLNGLIETYIPRRAWVIDSKEQKHLGWFYDSENKFISDSFVPLKLESSYIADYIANKRFGYIGA</sequence>
<name>A0A0G9K272_9BACT</name>
<protein>
    <submittedName>
        <fullName evidence="1">Uncharacterized protein</fullName>
    </submittedName>
</protein>
<gene>
    <name evidence="1" type="ORF">AA20_05425</name>
</gene>
<dbReference type="RefSeq" id="WP_046996603.1">
    <property type="nucleotide sequence ID" value="NZ_JAIQ01000083.1"/>
</dbReference>
<dbReference type="AlphaFoldDB" id="A0A0G9K272"/>
<accession>A0A0G9K272</accession>
<dbReference type="EMBL" id="JAIQ01000083">
    <property type="protein sequence ID" value="KLE00596.1"/>
    <property type="molecule type" value="Genomic_DNA"/>
</dbReference>
<dbReference type="PATRIC" id="fig|1447256.3.peg.1054"/>
<evidence type="ECO:0000313" key="1">
    <source>
        <dbReference type="EMBL" id="KLE00596.1"/>
    </source>
</evidence>
<dbReference type="Proteomes" id="UP000035514">
    <property type="component" value="Unassembled WGS sequence"/>
</dbReference>
<comment type="caution">
    <text evidence="1">The sequence shown here is derived from an EMBL/GenBank/DDBJ whole genome shotgun (WGS) entry which is preliminary data.</text>
</comment>
<evidence type="ECO:0000313" key="2">
    <source>
        <dbReference type="Proteomes" id="UP000035514"/>
    </source>
</evidence>
<reference evidence="1 2" key="1">
    <citation type="submission" date="2014-01" db="EMBL/GenBank/DDBJ databases">
        <title>Development of a Comparative Genomic Fingerprinting Assay for High Resolution Genotyping of Arcobacter butzleri.</title>
        <authorList>
            <person name="Webb A.L."/>
            <person name="Inglis G.D."/>
            <person name="Kruczkiewicz P."/>
            <person name="Selinger L.B."/>
            <person name="Taboada E.N."/>
        </authorList>
    </citation>
    <scope>NUCLEOTIDE SEQUENCE [LARGE SCALE GENOMIC DNA]</scope>
    <source>
        <strain evidence="1 2">L348</strain>
    </source>
</reference>
<organism evidence="1 2">
    <name type="scientific">Aliarcobacter butzleri L348</name>
    <dbReference type="NCBI Taxonomy" id="1447256"/>
    <lineage>
        <taxon>Bacteria</taxon>
        <taxon>Pseudomonadati</taxon>
        <taxon>Campylobacterota</taxon>
        <taxon>Epsilonproteobacteria</taxon>
        <taxon>Campylobacterales</taxon>
        <taxon>Arcobacteraceae</taxon>
        <taxon>Aliarcobacter</taxon>
    </lineage>
</organism>